<dbReference type="RefSeq" id="WP_381527212.1">
    <property type="nucleotide sequence ID" value="NZ_JBHULN010000023.1"/>
</dbReference>
<name>A0ABW5MAD8_9BACT</name>
<accession>A0ABW5MAD8</accession>
<evidence type="ECO:0000256" key="1">
    <source>
        <dbReference type="SAM" id="SignalP"/>
    </source>
</evidence>
<comment type="caution">
    <text evidence="3">The sequence shown here is derived from an EMBL/GenBank/DDBJ whole genome shotgun (WGS) entry which is preliminary data.</text>
</comment>
<dbReference type="Gene3D" id="2.40.128.270">
    <property type="match status" value="1"/>
</dbReference>
<dbReference type="InterPro" id="IPR005184">
    <property type="entry name" value="DUF306_Meta_HslJ"/>
</dbReference>
<dbReference type="Pfam" id="PF03724">
    <property type="entry name" value="META"/>
    <property type="match status" value="1"/>
</dbReference>
<evidence type="ECO:0000259" key="2">
    <source>
        <dbReference type="Pfam" id="PF03724"/>
    </source>
</evidence>
<proteinExistence type="predicted"/>
<evidence type="ECO:0000313" key="3">
    <source>
        <dbReference type="EMBL" id="MFD2573987.1"/>
    </source>
</evidence>
<organism evidence="3 4">
    <name type="scientific">Spirosoma soli</name>
    <dbReference type="NCBI Taxonomy" id="1770529"/>
    <lineage>
        <taxon>Bacteria</taxon>
        <taxon>Pseudomonadati</taxon>
        <taxon>Bacteroidota</taxon>
        <taxon>Cytophagia</taxon>
        <taxon>Cytophagales</taxon>
        <taxon>Cytophagaceae</taxon>
        <taxon>Spirosoma</taxon>
    </lineage>
</organism>
<keyword evidence="1" id="KW-0732">Signal</keyword>
<reference evidence="4" key="1">
    <citation type="journal article" date="2019" name="Int. J. Syst. Evol. Microbiol.">
        <title>The Global Catalogue of Microorganisms (GCM) 10K type strain sequencing project: providing services to taxonomists for standard genome sequencing and annotation.</title>
        <authorList>
            <consortium name="The Broad Institute Genomics Platform"/>
            <consortium name="The Broad Institute Genome Sequencing Center for Infectious Disease"/>
            <person name="Wu L."/>
            <person name="Ma J."/>
        </authorList>
    </citation>
    <scope>NUCLEOTIDE SEQUENCE [LARGE SCALE GENOMIC DNA]</scope>
    <source>
        <strain evidence="4">KCTC 42805</strain>
    </source>
</reference>
<protein>
    <submittedName>
        <fullName evidence="3">META domain-containing protein</fullName>
    </submittedName>
</protein>
<keyword evidence="4" id="KW-1185">Reference proteome</keyword>
<feature type="domain" description="DUF306" evidence="2">
    <location>
        <begin position="66"/>
        <end position="137"/>
    </location>
</feature>
<gene>
    <name evidence="3" type="ORF">ACFSUS_25345</name>
</gene>
<sequence>MYKSLVSLLLITTLLYSFSCERNEEVVPADTQQLVGSWKLLEPGAFNVTLVVEPVVQTWERLPDKAFNLSGESAVNIYSSRISYEAPDQRTISIAPIISTKRGGPSEAMQFEQLYFANLMAVNRYELTGSNQLRLYYGGDQPGVLVYEKIK</sequence>
<dbReference type="EMBL" id="JBHULN010000023">
    <property type="protein sequence ID" value="MFD2573987.1"/>
    <property type="molecule type" value="Genomic_DNA"/>
</dbReference>
<dbReference type="Proteomes" id="UP001597469">
    <property type="component" value="Unassembled WGS sequence"/>
</dbReference>
<feature type="chain" id="PRO_5047070058" evidence="1">
    <location>
        <begin position="20"/>
        <end position="151"/>
    </location>
</feature>
<feature type="signal peptide" evidence="1">
    <location>
        <begin position="1"/>
        <end position="19"/>
    </location>
</feature>
<dbReference type="InterPro" id="IPR038670">
    <property type="entry name" value="HslJ-like_sf"/>
</dbReference>
<evidence type="ECO:0000313" key="4">
    <source>
        <dbReference type="Proteomes" id="UP001597469"/>
    </source>
</evidence>